<dbReference type="OrthoDB" id="18453at2759"/>
<evidence type="ECO:0000256" key="7">
    <source>
        <dbReference type="ARBA" id="ARBA00023242"/>
    </source>
</evidence>
<organism evidence="10 11">
    <name type="scientific">Suhomyces tanzawaensis NRRL Y-17324</name>
    <dbReference type="NCBI Taxonomy" id="984487"/>
    <lineage>
        <taxon>Eukaryota</taxon>
        <taxon>Fungi</taxon>
        <taxon>Dikarya</taxon>
        <taxon>Ascomycota</taxon>
        <taxon>Saccharomycotina</taxon>
        <taxon>Pichiomycetes</taxon>
        <taxon>Debaryomycetaceae</taxon>
        <taxon>Suhomyces</taxon>
    </lineage>
</organism>
<keyword evidence="7" id="KW-0539">Nucleus</keyword>
<evidence type="ECO:0000313" key="11">
    <source>
        <dbReference type="Proteomes" id="UP000094285"/>
    </source>
</evidence>
<keyword evidence="6" id="KW-0995">Kinetochore</keyword>
<dbReference type="Proteomes" id="UP000094285">
    <property type="component" value="Unassembled WGS sequence"/>
</dbReference>
<evidence type="ECO:0000256" key="4">
    <source>
        <dbReference type="ARBA" id="ARBA00022618"/>
    </source>
</evidence>
<gene>
    <name evidence="10" type="ORF">CANTADRAFT_25693</name>
</gene>
<keyword evidence="8" id="KW-0131">Cell cycle</keyword>
<name>A0A1E4SK48_9ASCO</name>
<dbReference type="EMBL" id="KV453911">
    <property type="protein sequence ID" value="ODV79881.1"/>
    <property type="molecule type" value="Genomic_DNA"/>
</dbReference>
<dbReference type="GeneID" id="30981639"/>
<accession>A0A1E4SK48</accession>
<keyword evidence="11" id="KW-1185">Reference proteome</keyword>
<protein>
    <submittedName>
        <fullName evidence="10">Nnf1-domain-containing protein</fullName>
    </submittedName>
</protein>
<evidence type="ECO:0000313" key="10">
    <source>
        <dbReference type="EMBL" id="ODV79881.1"/>
    </source>
</evidence>
<dbReference type="RefSeq" id="XP_020065003.1">
    <property type="nucleotide sequence ID" value="XM_020207502.1"/>
</dbReference>
<evidence type="ECO:0000256" key="5">
    <source>
        <dbReference type="ARBA" id="ARBA00022776"/>
    </source>
</evidence>
<dbReference type="AlphaFoldDB" id="A0A1E4SK48"/>
<evidence type="ECO:0000256" key="8">
    <source>
        <dbReference type="ARBA" id="ARBA00023306"/>
    </source>
</evidence>
<evidence type="ECO:0000256" key="3">
    <source>
        <dbReference type="ARBA" id="ARBA00022454"/>
    </source>
</evidence>
<dbReference type="STRING" id="984487.A0A1E4SK48"/>
<dbReference type="Pfam" id="PF03980">
    <property type="entry name" value="Nnf1"/>
    <property type="match status" value="1"/>
</dbReference>
<dbReference type="GO" id="GO:0005634">
    <property type="term" value="C:nucleus"/>
    <property type="evidence" value="ECO:0007669"/>
    <property type="project" value="UniProtKB-SubCell"/>
</dbReference>
<evidence type="ECO:0000256" key="6">
    <source>
        <dbReference type="ARBA" id="ARBA00022838"/>
    </source>
</evidence>
<keyword evidence="9" id="KW-0137">Centromere</keyword>
<comment type="subcellular location">
    <subcellularLocation>
        <location evidence="2">Chromosome</location>
        <location evidence="2">Centromere</location>
        <location evidence="2">Kinetochore</location>
    </subcellularLocation>
    <subcellularLocation>
        <location evidence="1">Nucleus</location>
    </subcellularLocation>
</comment>
<dbReference type="GO" id="GO:0051301">
    <property type="term" value="P:cell division"/>
    <property type="evidence" value="ECO:0007669"/>
    <property type="project" value="UniProtKB-KW"/>
</dbReference>
<keyword evidence="5" id="KW-0498">Mitosis</keyword>
<keyword evidence="3" id="KW-0158">Chromosome</keyword>
<evidence type="ECO:0000256" key="2">
    <source>
        <dbReference type="ARBA" id="ARBA00004629"/>
    </source>
</evidence>
<dbReference type="GO" id="GO:0000444">
    <property type="term" value="C:MIS12/MIND type complex"/>
    <property type="evidence" value="ECO:0007669"/>
    <property type="project" value="InterPro"/>
</dbReference>
<evidence type="ECO:0000256" key="1">
    <source>
        <dbReference type="ARBA" id="ARBA00004123"/>
    </source>
</evidence>
<proteinExistence type="predicted"/>
<dbReference type="InterPro" id="IPR007128">
    <property type="entry name" value="PMF1/Nnf1"/>
</dbReference>
<evidence type="ECO:0000256" key="9">
    <source>
        <dbReference type="ARBA" id="ARBA00023328"/>
    </source>
</evidence>
<keyword evidence="4" id="KW-0132">Cell division</keyword>
<reference evidence="11" key="1">
    <citation type="submission" date="2016-05" db="EMBL/GenBank/DDBJ databases">
        <title>Comparative genomics of biotechnologically important yeasts.</title>
        <authorList>
            <consortium name="DOE Joint Genome Institute"/>
            <person name="Riley R."/>
            <person name="Haridas S."/>
            <person name="Wolfe K.H."/>
            <person name="Lopes M.R."/>
            <person name="Hittinger C.T."/>
            <person name="Goker M."/>
            <person name="Salamov A."/>
            <person name="Wisecaver J."/>
            <person name="Long T.M."/>
            <person name="Aerts A.L."/>
            <person name="Barry K."/>
            <person name="Choi C."/>
            <person name="Clum A."/>
            <person name="Coughlan A.Y."/>
            <person name="Deshpande S."/>
            <person name="Douglass A.P."/>
            <person name="Hanson S.J."/>
            <person name="Klenk H.-P."/>
            <person name="Labutti K."/>
            <person name="Lapidus A."/>
            <person name="Lindquist E."/>
            <person name="Lipzen A."/>
            <person name="Meier-Kolthoff J.P."/>
            <person name="Ohm R.A."/>
            <person name="Otillar R.P."/>
            <person name="Pangilinan J."/>
            <person name="Peng Y."/>
            <person name="Rokas A."/>
            <person name="Rosa C.A."/>
            <person name="Scheuner C."/>
            <person name="Sibirny A.A."/>
            <person name="Slot J.C."/>
            <person name="Stielow J.B."/>
            <person name="Sun H."/>
            <person name="Kurtzman C.P."/>
            <person name="Blackwell M."/>
            <person name="Grigoriev I.V."/>
            <person name="Jeffries T.W."/>
        </authorList>
    </citation>
    <scope>NUCLEOTIDE SEQUENCE [LARGE SCALE GENOMIC DNA]</scope>
    <source>
        <strain evidence="11">NRRL Y-17324</strain>
    </source>
</reference>
<sequence>MKEFELIFSERDIEKKLDDLDEIIHVAQHRKDNKVELPANLDKLSPSEIIEATILSGSDESLENLNMIYNQLCVDNAELYQELEELGRVSEEIKGDIDSLLGVLKREVEILGKDLKLDDLISELGPI</sequence>